<accession>G0IU98</accession>
<name>G0IU98_CYCMS</name>
<sequence>MTKAYFSFQIKMVMVRNFLCFLFLSACQFTLTAEAQVLEEIKTAGQIYAYAQIHGDYEILLDFTYPVLIEKAGGREAMKSILKQIQETKINKGQRLIKLTLGEHIQYTTNATEVHAIVPVTTTTKVPGGTITAETNLIAVGTEGRDNWYFIETTSINEKNINKILPNWDFNLELPFNKAPLYKEDTH</sequence>
<keyword evidence="3" id="KW-1185">Reference proteome</keyword>
<protein>
    <submittedName>
        <fullName evidence="2">Uncharacterized protein</fullName>
    </submittedName>
</protein>
<evidence type="ECO:0000313" key="2">
    <source>
        <dbReference type="EMBL" id="AEL24093.1"/>
    </source>
</evidence>
<proteinExistence type="predicted"/>
<dbReference type="EMBL" id="CP002955">
    <property type="protein sequence ID" value="AEL24093.1"/>
    <property type="molecule type" value="Genomic_DNA"/>
</dbReference>
<feature type="chain" id="PRO_5003401009" evidence="1">
    <location>
        <begin position="36"/>
        <end position="187"/>
    </location>
</feature>
<dbReference type="Proteomes" id="UP000001635">
    <property type="component" value="Chromosome"/>
</dbReference>
<evidence type="ECO:0000256" key="1">
    <source>
        <dbReference type="SAM" id="SignalP"/>
    </source>
</evidence>
<dbReference type="eggNOG" id="ENOG5033818">
    <property type="taxonomic scope" value="Bacteria"/>
</dbReference>
<reference evidence="3" key="1">
    <citation type="submission" date="2011-07" db="EMBL/GenBank/DDBJ databases">
        <title>The complete genome of Cyclobacterium marinum DSM 745.</title>
        <authorList>
            <person name="Lucas S."/>
            <person name="Han J."/>
            <person name="Lapidus A."/>
            <person name="Bruce D."/>
            <person name="Goodwin L."/>
            <person name="Pitluck S."/>
            <person name="Peters L."/>
            <person name="Kyrpides N."/>
            <person name="Mavromatis K."/>
            <person name="Ivanova N."/>
            <person name="Ovchinnikova G."/>
            <person name="Chertkov O."/>
            <person name="Detter J.C."/>
            <person name="Tapia R."/>
            <person name="Han C."/>
            <person name="Land M."/>
            <person name="Hauser L."/>
            <person name="Markowitz V."/>
            <person name="Cheng J.-F."/>
            <person name="Hugenholtz P."/>
            <person name="Woyke T."/>
            <person name="Wu D."/>
            <person name="Tindall B."/>
            <person name="Schuetze A."/>
            <person name="Brambilla E."/>
            <person name="Klenk H.-P."/>
            <person name="Eisen J.A."/>
        </authorList>
    </citation>
    <scope>NUCLEOTIDE SEQUENCE [LARGE SCALE GENOMIC DNA]</scope>
    <source>
        <strain evidence="3">ATCC 25205 / DSM 745 / LMG 13164 / NCIMB 1802</strain>
    </source>
</reference>
<organism evidence="2 3">
    <name type="scientific">Cyclobacterium marinum (strain ATCC 25205 / DSM 745 / LMG 13164 / NCIMB 1802)</name>
    <name type="common">Flectobacillus marinus</name>
    <dbReference type="NCBI Taxonomy" id="880070"/>
    <lineage>
        <taxon>Bacteria</taxon>
        <taxon>Pseudomonadati</taxon>
        <taxon>Bacteroidota</taxon>
        <taxon>Cytophagia</taxon>
        <taxon>Cytophagales</taxon>
        <taxon>Cyclobacteriaceae</taxon>
        <taxon>Cyclobacterium</taxon>
    </lineage>
</organism>
<evidence type="ECO:0000313" key="3">
    <source>
        <dbReference type="Proteomes" id="UP000001635"/>
    </source>
</evidence>
<dbReference type="PROSITE" id="PS51257">
    <property type="entry name" value="PROKAR_LIPOPROTEIN"/>
    <property type="match status" value="1"/>
</dbReference>
<dbReference type="AlphaFoldDB" id="G0IU98"/>
<feature type="signal peptide" evidence="1">
    <location>
        <begin position="1"/>
        <end position="35"/>
    </location>
</feature>
<dbReference type="HOGENOM" id="CLU_1445444_0_0_10"/>
<keyword evidence="1" id="KW-0732">Signal</keyword>
<dbReference type="KEGG" id="cmr:Cycma_0313"/>
<gene>
    <name evidence="2" type="ordered locus">Cycma_0313</name>
</gene>